<comment type="caution">
    <text evidence="10">The sequence shown here is derived from an EMBL/GenBank/DDBJ whole genome shotgun (WGS) entry which is preliminary data.</text>
</comment>
<dbReference type="PROSITE" id="PS00761">
    <property type="entry name" value="SPASE_I_3"/>
    <property type="match status" value="1"/>
</dbReference>
<evidence type="ECO:0000256" key="3">
    <source>
        <dbReference type="ARBA" id="ARBA00009370"/>
    </source>
</evidence>
<evidence type="ECO:0000313" key="10">
    <source>
        <dbReference type="EMBL" id="GHC34930.1"/>
    </source>
</evidence>
<dbReference type="InterPro" id="IPR036286">
    <property type="entry name" value="LexA/Signal_pep-like_sf"/>
</dbReference>
<reference evidence="10" key="1">
    <citation type="journal article" date="2014" name="Int. J. Syst. Evol. Microbiol.">
        <title>Complete genome sequence of Corynebacterium casei LMG S-19264T (=DSM 44701T), isolated from a smear-ripened cheese.</title>
        <authorList>
            <consortium name="US DOE Joint Genome Institute (JGI-PGF)"/>
            <person name="Walter F."/>
            <person name="Albersmeier A."/>
            <person name="Kalinowski J."/>
            <person name="Ruckert C."/>
        </authorList>
    </citation>
    <scope>NUCLEOTIDE SEQUENCE</scope>
    <source>
        <strain evidence="10">JCM 4633</strain>
    </source>
</reference>
<dbReference type="SUPFAM" id="SSF51306">
    <property type="entry name" value="LexA/Signal peptidase"/>
    <property type="match status" value="1"/>
</dbReference>
<reference evidence="10" key="2">
    <citation type="submission" date="2020-09" db="EMBL/GenBank/DDBJ databases">
        <authorList>
            <person name="Sun Q."/>
            <person name="Ohkuma M."/>
        </authorList>
    </citation>
    <scope>NUCLEOTIDE SEQUENCE</scope>
    <source>
        <strain evidence="10">JCM 4633</strain>
    </source>
</reference>
<keyword evidence="7" id="KW-0812">Transmembrane</keyword>
<evidence type="ECO:0000256" key="7">
    <source>
        <dbReference type="RuleBase" id="RU362042"/>
    </source>
</evidence>
<protein>
    <recommendedName>
        <fullName evidence="4 7">Signal peptidase I</fullName>
        <ecNumber evidence="4 7">3.4.21.89</ecNumber>
    </recommendedName>
</protein>
<keyword evidence="7" id="KW-1133">Transmembrane helix</keyword>
<feature type="active site" evidence="6">
    <location>
        <position position="131"/>
    </location>
</feature>
<sequence>MTDVATAGADTGPGEAGEAGGKPREQRPFWKELPLLIGIALVLALLIKTFLVQAFSIPSDSMQNTLQRGDRVLVDKLTPWFGAKPDRGEVVVFRDPDGWLKNEPTAKPNPVQKVLGSIGLMPSAEEKDLIKRVVAVGGDTVECRGTGPLKVNGKELDEPYVFQGNTPCSADDRGGQFKVTVPGGMVWVMGDHRQNSEDSRYHQQDKNHGFVPVGNVVGRAFVVGWPLDRWNTLPVPDTFGRLDGGRS</sequence>
<evidence type="ECO:0000256" key="8">
    <source>
        <dbReference type="SAM" id="MobiDB-lite"/>
    </source>
</evidence>
<gene>
    <name evidence="10" type="ORF">GCM10010507_04810</name>
</gene>
<keyword evidence="7" id="KW-0645">Protease</keyword>
<keyword evidence="7" id="KW-0472">Membrane</keyword>
<accession>A0A918TAA0</accession>
<feature type="compositionally biased region" description="Low complexity" evidence="8">
    <location>
        <begin position="1"/>
        <end position="13"/>
    </location>
</feature>
<evidence type="ECO:0000256" key="6">
    <source>
        <dbReference type="PIRSR" id="PIRSR600223-1"/>
    </source>
</evidence>
<comment type="subcellular location">
    <subcellularLocation>
        <location evidence="2">Cell membrane</location>
        <topology evidence="2">Single-pass type II membrane protein</topology>
    </subcellularLocation>
    <subcellularLocation>
        <location evidence="7">Membrane</location>
        <topology evidence="7">Single-pass type II membrane protein</topology>
    </subcellularLocation>
</comment>
<dbReference type="InterPro" id="IPR019533">
    <property type="entry name" value="Peptidase_S26"/>
</dbReference>
<keyword evidence="5 7" id="KW-0378">Hydrolase</keyword>
<dbReference type="RefSeq" id="WP_190107895.1">
    <property type="nucleotide sequence ID" value="NZ_BMVB01000001.1"/>
</dbReference>
<dbReference type="PRINTS" id="PR00727">
    <property type="entry name" value="LEADERPTASE"/>
</dbReference>
<dbReference type="InterPro" id="IPR000223">
    <property type="entry name" value="Pept_S26A_signal_pept_1"/>
</dbReference>
<evidence type="ECO:0000256" key="5">
    <source>
        <dbReference type="ARBA" id="ARBA00022801"/>
    </source>
</evidence>
<dbReference type="AlphaFoldDB" id="A0A918TAA0"/>
<name>A0A918TAA0_STRCJ</name>
<dbReference type="GO" id="GO:0006465">
    <property type="term" value="P:signal peptide processing"/>
    <property type="evidence" value="ECO:0007669"/>
    <property type="project" value="InterPro"/>
</dbReference>
<feature type="transmembrane region" description="Helical" evidence="7">
    <location>
        <begin position="33"/>
        <end position="55"/>
    </location>
</feature>
<evidence type="ECO:0000256" key="1">
    <source>
        <dbReference type="ARBA" id="ARBA00000677"/>
    </source>
</evidence>
<dbReference type="Gene3D" id="2.10.109.10">
    <property type="entry name" value="Umud Fragment, subunit A"/>
    <property type="match status" value="1"/>
</dbReference>
<evidence type="ECO:0000313" key="11">
    <source>
        <dbReference type="Proteomes" id="UP000646244"/>
    </source>
</evidence>
<feature type="region of interest" description="Disordered" evidence="8">
    <location>
        <begin position="1"/>
        <end position="25"/>
    </location>
</feature>
<dbReference type="EMBL" id="BMVB01000001">
    <property type="protein sequence ID" value="GHC34930.1"/>
    <property type="molecule type" value="Genomic_DNA"/>
</dbReference>
<dbReference type="InterPro" id="IPR019758">
    <property type="entry name" value="Pept_S26A_signal_pept_1_CS"/>
</dbReference>
<dbReference type="NCBIfam" id="TIGR02227">
    <property type="entry name" value="sigpep_I_bact"/>
    <property type="match status" value="1"/>
</dbReference>
<dbReference type="Proteomes" id="UP000646244">
    <property type="component" value="Unassembled WGS sequence"/>
</dbReference>
<feature type="domain" description="Peptidase S26" evidence="9">
    <location>
        <begin position="31"/>
        <end position="225"/>
    </location>
</feature>
<feature type="active site" evidence="6">
    <location>
        <position position="61"/>
    </location>
</feature>
<evidence type="ECO:0000256" key="2">
    <source>
        <dbReference type="ARBA" id="ARBA00004401"/>
    </source>
</evidence>
<dbReference type="Pfam" id="PF10502">
    <property type="entry name" value="Peptidase_S26"/>
    <property type="match status" value="1"/>
</dbReference>
<organism evidence="10 11">
    <name type="scientific">Streptomyces cinnamoneus</name>
    <name type="common">Streptoverticillium cinnamoneum</name>
    <dbReference type="NCBI Taxonomy" id="53446"/>
    <lineage>
        <taxon>Bacteria</taxon>
        <taxon>Bacillati</taxon>
        <taxon>Actinomycetota</taxon>
        <taxon>Actinomycetes</taxon>
        <taxon>Kitasatosporales</taxon>
        <taxon>Streptomycetaceae</taxon>
        <taxon>Streptomyces</taxon>
        <taxon>Streptomyces cinnamoneus group</taxon>
    </lineage>
</organism>
<dbReference type="PANTHER" id="PTHR43390:SF1">
    <property type="entry name" value="CHLOROPLAST PROCESSING PEPTIDASE"/>
    <property type="match status" value="1"/>
</dbReference>
<proteinExistence type="inferred from homology"/>
<dbReference type="EC" id="3.4.21.89" evidence="4 7"/>
<dbReference type="PANTHER" id="PTHR43390">
    <property type="entry name" value="SIGNAL PEPTIDASE I"/>
    <property type="match status" value="1"/>
</dbReference>
<comment type="similarity">
    <text evidence="3 7">Belongs to the peptidase S26 family.</text>
</comment>
<dbReference type="GO" id="GO:0005886">
    <property type="term" value="C:plasma membrane"/>
    <property type="evidence" value="ECO:0007669"/>
    <property type="project" value="UniProtKB-SubCell"/>
</dbReference>
<evidence type="ECO:0000256" key="4">
    <source>
        <dbReference type="ARBA" id="ARBA00013208"/>
    </source>
</evidence>
<dbReference type="CDD" id="cd06530">
    <property type="entry name" value="S26_SPase_I"/>
    <property type="match status" value="1"/>
</dbReference>
<dbReference type="GO" id="GO:0004252">
    <property type="term" value="F:serine-type endopeptidase activity"/>
    <property type="evidence" value="ECO:0007669"/>
    <property type="project" value="InterPro"/>
</dbReference>
<comment type="catalytic activity">
    <reaction evidence="1 7">
        <text>Cleavage of hydrophobic, N-terminal signal or leader sequences from secreted and periplasmic proteins.</text>
        <dbReference type="EC" id="3.4.21.89"/>
    </reaction>
</comment>
<dbReference type="GO" id="GO:0009003">
    <property type="term" value="F:signal peptidase activity"/>
    <property type="evidence" value="ECO:0007669"/>
    <property type="project" value="UniProtKB-EC"/>
</dbReference>
<evidence type="ECO:0000259" key="9">
    <source>
        <dbReference type="Pfam" id="PF10502"/>
    </source>
</evidence>